<name>A0A314YPY1_PRUYE</name>
<keyword evidence="3" id="KW-1185">Reference proteome</keyword>
<sequence length="102" mass="11579">MDAMRCDEATAHNTLMGGVQGGYFYFSLTRYPPETYKDLFREATSYSRVEQLNLARKATAGSASKAHTPYQPREKRPNNYTYDRSAKRKKGKSGSSARKNEN</sequence>
<comment type="caution">
    <text evidence="2">The sequence shown here is derived from an EMBL/GenBank/DDBJ whole genome shotgun (WGS) entry which is preliminary data.</text>
</comment>
<dbReference type="AlphaFoldDB" id="A0A314YPY1"/>
<feature type="region of interest" description="Disordered" evidence="1">
    <location>
        <begin position="57"/>
        <end position="102"/>
    </location>
</feature>
<evidence type="ECO:0000256" key="1">
    <source>
        <dbReference type="SAM" id="MobiDB-lite"/>
    </source>
</evidence>
<evidence type="ECO:0000313" key="2">
    <source>
        <dbReference type="EMBL" id="PQQ06778.1"/>
    </source>
</evidence>
<feature type="compositionally biased region" description="Low complexity" evidence="1">
    <location>
        <begin position="93"/>
        <end position="102"/>
    </location>
</feature>
<organism evidence="2 3">
    <name type="scientific">Prunus yedoensis var. nudiflora</name>
    <dbReference type="NCBI Taxonomy" id="2094558"/>
    <lineage>
        <taxon>Eukaryota</taxon>
        <taxon>Viridiplantae</taxon>
        <taxon>Streptophyta</taxon>
        <taxon>Embryophyta</taxon>
        <taxon>Tracheophyta</taxon>
        <taxon>Spermatophyta</taxon>
        <taxon>Magnoliopsida</taxon>
        <taxon>eudicotyledons</taxon>
        <taxon>Gunneridae</taxon>
        <taxon>Pentapetalae</taxon>
        <taxon>rosids</taxon>
        <taxon>fabids</taxon>
        <taxon>Rosales</taxon>
        <taxon>Rosaceae</taxon>
        <taxon>Amygdaloideae</taxon>
        <taxon>Amygdaleae</taxon>
        <taxon>Prunus</taxon>
    </lineage>
</organism>
<proteinExistence type="predicted"/>
<protein>
    <submittedName>
        <fullName evidence="2">Uncharacterized protein</fullName>
    </submittedName>
</protein>
<accession>A0A314YPY1</accession>
<dbReference type="Proteomes" id="UP000250321">
    <property type="component" value="Unassembled WGS sequence"/>
</dbReference>
<dbReference type="EMBL" id="PJQY01000935">
    <property type="protein sequence ID" value="PQQ06778.1"/>
    <property type="molecule type" value="Genomic_DNA"/>
</dbReference>
<evidence type="ECO:0000313" key="3">
    <source>
        <dbReference type="Proteomes" id="UP000250321"/>
    </source>
</evidence>
<gene>
    <name evidence="2" type="ORF">Pyn_35632</name>
</gene>
<reference evidence="2 3" key="1">
    <citation type="submission" date="2018-02" db="EMBL/GenBank/DDBJ databases">
        <title>Draft genome of wild Prunus yedoensis var. nudiflora.</title>
        <authorList>
            <person name="Baek S."/>
            <person name="Kim J.-H."/>
            <person name="Choi K."/>
            <person name="Kim G.-B."/>
            <person name="Cho A."/>
            <person name="Jang H."/>
            <person name="Shin C.-H."/>
            <person name="Yu H.-J."/>
            <person name="Mun J.-H."/>
        </authorList>
    </citation>
    <scope>NUCLEOTIDE SEQUENCE [LARGE SCALE GENOMIC DNA]</scope>
    <source>
        <strain evidence="3">cv. Jeju island</strain>
        <tissue evidence="2">Leaf</tissue>
    </source>
</reference>